<dbReference type="SUPFAM" id="SSF47413">
    <property type="entry name" value="lambda repressor-like DNA-binding domains"/>
    <property type="match status" value="1"/>
</dbReference>
<dbReference type="GO" id="GO:0003677">
    <property type="term" value="F:DNA binding"/>
    <property type="evidence" value="ECO:0007669"/>
    <property type="project" value="InterPro"/>
</dbReference>
<evidence type="ECO:0000259" key="1">
    <source>
        <dbReference type="SMART" id="SM00530"/>
    </source>
</evidence>
<dbReference type="AlphaFoldDB" id="A0A368UD54"/>
<gene>
    <name evidence="2" type="ORF">CAC02_08615</name>
</gene>
<organism evidence="2 3">
    <name type="scientific">Streptococcus gallolyticus</name>
    <dbReference type="NCBI Taxonomy" id="315405"/>
    <lineage>
        <taxon>Bacteria</taxon>
        <taxon>Bacillati</taxon>
        <taxon>Bacillota</taxon>
        <taxon>Bacilli</taxon>
        <taxon>Lactobacillales</taxon>
        <taxon>Streptococcaceae</taxon>
        <taxon>Streptococcus</taxon>
    </lineage>
</organism>
<dbReference type="Gene3D" id="1.10.260.40">
    <property type="entry name" value="lambda repressor-like DNA-binding domains"/>
    <property type="match status" value="1"/>
</dbReference>
<accession>A0A368UD54</accession>
<dbReference type="Pfam" id="PF13443">
    <property type="entry name" value="HTH_26"/>
    <property type="match status" value="1"/>
</dbReference>
<dbReference type="CDD" id="cd00093">
    <property type="entry name" value="HTH_XRE"/>
    <property type="match status" value="1"/>
</dbReference>
<name>A0A368UD54_9STRE</name>
<evidence type="ECO:0000313" key="2">
    <source>
        <dbReference type="EMBL" id="RCW16418.1"/>
    </source>
</evidence>
<dbReference type="Proteomes" id="UP000253215">
    <property type="component" value="Unassembled WGS sequence"/>
</dbReference>
<feature type="domain" description="HTH cro/C1-type" evidence="1">
    <location>
        <begin position="5"/>
        <end position="61"/>
    </location>
</feature>
<dbReference type="SMART" id="SM00530">
    <property type="entry name" value="HTH_XRE"/>
    <property type="match status" value="1"/>
</dbReference>
<sequence>MIKTNFAVLMAERGLKISDVYEDTGISKTTLMALAENTGKGVQFDTVDKLCNYLGIELKDFFVYSPYIWKIYKKDNYEYKEEDDNIIAINLKDIHSERTYIIKIYFFSPKHIDSPIDDDNIKLWVRLSLDEDSGNFGYSEFYNFVSSLPVLFQTHFYNDVIEVLKKDYLNSEKVISAYRYDFHPEKEYLTDITLNKNDKIFISFFDSFGSVHVPKEVQMDKIIKID</sequence>
<reference evidence="2 3" key="1">
    <citation type="journal article" date="2018" name="Sci. Rep.">
        <title>Network-guided genomic and metagenomic analysis of the faecal microbiota of the critically endangered kakapo.</title>
        <authorList>
            <person name="Waite D.W."/>
            <person name="Dsouza M."/>
            <person name="Sekiguchi Y."/>
            <person name="Hugenholtz P."/>
            <person name="Taylor M.W."/>
        </authorList>
    </citation>
    <scope>NUCLEOTIDE SEQUENCE [LARGE SCALE GENOMIC DNA]</scope>
    <source>
        <strain evidence="2 3">BI02</strain>
    </source>
</reference>
<proteinExistence type="predicted"/>
<dbReference type="EMBL" id="NETH01000046">
    <property type="protein sequence ID" value="RCW16418.1"/>
    <property type="molecule type" value="Genomic_DNA"/>
</dbReference>
<dbReference type="InterPro" id="IPR001387">
    <property type="entry name" value="Cro/C1-type_HTH"/>
</dbReference>
<dbReference type="InterPro" id="IPR010982">
    <property type="entry name" value="Lambda_DNA-bd_dom_sf"/>
</dbReference>
<evidence type="ECO:0000313" key="3">
    <source>
        <dbReference type="Proteomes" id="UP000253215"/>
    </source>
</evidence>
<protein>
    <submittedName>
        <fullName evidence="2">XRE family transcriptional regulator</fullName>
    </submittedName>
</protein>
<comment type="caution">
    <text evidence="2">The sequence shown here is derived from an EMBL/GenBank/DDBJ whole genome shotgun (WGS) entry which is preliminary data.</text>
</comment>